<proteinExistence type="predicted"/>
<evidence type="ECO:0000313" key="2">
    <source>
        <dbReference type="Proteomes" id="UP000000311"/>
    </source>
</evidence>
<dbReference type="InterPro" id="IPR036875">
    <property type="entry name" value="Znf_CCHC_sf"/>
</dbReference>
<evidence type="ECO:0000313" key="1">
    <source>
        <dbReference type="EMBL" id="EFN66418.1"/>
    </source>
</evidence>
<evidence type="ECO:0008006" key="3">
    <source>
        <dbReference type="Google" id="ProtNLM"/>
    </source>
</evidence>
<keyword evidence="2" id="KW-1185">Reference proteome</keyword>
<sequence length="217" mass="23310">KKKKAPAGVVKEPKTAAVLLTVVPDSGITQAEVLRQATGLLTEVPGLSTIRLKRAQSGGTLLQFPGGEGHRTADEVSSAMRRVLGDTPGVRVGRSMKRVELRIRGLDDSVTKEEIVGAVAEMVGCGAEDLAVGEITRLPGRLGSVWLRCPVAVSNKILEEGMPRIGLVRTAAAPLPVRRMRCYRWLEVGHGVANCKGVDRIGRCHRCGDRSHYMKAC</sequence>
<organism evidence="2">
    <name type="scientific">Camponotus floridanus</name>
    <name type="common">Florida carpenter ant</name>
    <dbReference type="NCBI Taxonomy" id="104421"/>
    <lineage>
        <taxon>Eukaryota</taxon>
        <taxon>Metazoa</taxon>
        <taxon>Ecdysozoa</taxon>
        <taxon>Arthropoda</taxon>
        <taxon>Hexapoda</taxon>
        <taxon>Insecta</taxon>
        <taxon>Pterygota</taxon>
        <taxon>Neoptera</taxon>
        <taxon>Endopterygota</taxon>
        <taxon>Hymenoptera</taxon>
        <taxon>Apocrita</taxon>
        <taxon>Aculeata</taxon>
        <taxon>Formicoidea</taxon>
        <taxon>Formicidae</taxon>
        <taxon>Formicinae</taxon>
        <taxon>Camponotus</taxon>
    </lineage>
</organism>
<dbReference type="InParanoid" id="E2AJH2"/>
<dbReference type="SUPFAM" id="SSF57756">
    <property type="entry name" value="Retrovirus zinc finger-like domains"/>
    <property type="match status" value="1"/>
</dbReference>
<dbReference type="OrthoDB" id="7554769at2759"/>
<dbReference type="Proteomes" id="UP000000311">
    <property type="component" value="Unassembled WGS sequence"/>
</dbReference>
<feature type="non-terminal residue" evidence="1">
    <location>
        <position position="217"/>
    </location>
</feature>
<dbReference type="AlphaFoldDB" id="E2AJH2"/>
<reference evidence="1 2" key="1">
    <citation type="journal article" date="2010" name="Science">
        <title>Genomic comparison of the ants Camponotus floridanus and Harpegnathos saltator.</title>
        <authorList>
            <person name="Bonasio R."/>
            <person name="Zhang G."/>
            <person name="Ye C."/>
            <person name="Mutti N.S."/>
            <person name="Fang X."/>
            <person name="Qin N."/>
            <person name="Donahue G."/>
            <person name="Yang P."/>
            <person name="Li Q."/>
            <person name="Li C."/>
            <person name="Zhang P."/>
            <person name="Huang Z."/>
            <person name="Berger S.L."/>
            <person name="Reinberg D."/>
            <person name="Wang J."/>
            <person name="Liebig J."/>
        </authorList>
    </citation>
    <scope>NUCLEOTIDE SEQUENCE [LARGE SCALE GENOMIC DNA]</scope>
    <source>
        <strain evidence="2">C129</strain>
    </source>
</reference>
<name>E2AJH2_CAMFO</name>
<gene>
    <name evidence="1" type="ORF">EAG_09618</name>
</gene>
<feature type="non-terminal residue" evidence="1">
    <location>
        <position position="1"/>
    </location>
</feature>
<dbReference type="GO" id="GO:0008270">
    <property type="term" value="F:zinc ion binding"/>
    <property type="evidence" value="ECO:0007669"/>
    <property type="project" value="InterPro"/>
</dbReference>
<dbReference type="GO" id="GO:0003676">
    <property type="term" value="F:nucleic acid binding"/>
    <property type="evidence" value="ECO:0007669"/>
    <property type="project" value="InterPro"/>
</dbReference>
<accession>E2AJH2</accession>
<protein>
    <recommendedName>
        <fullName evidence="3">CCHC-type domain-containing protein</fullName>
    </recommendedName>
</protein>
<dbReference type="EMBL" id="GL440016">
    <property type="protein sequence ID" value="EFN66418.1"/>
    <property type="molecule type" value="Genomic_DNA"/>
</dbReference>